<dbReference type="GO" id="GO:0000166">
    <property type="term" value="F:nucleotide binding"/>
    <property type="evidence" value="ECO:0007669"/>
    <property type="project" value="UniProtKB-KW"/>
</dbReference>
<comment type="similarity">
    <text evidence="2">Belongs to the 5'-nucleotidase family.</text>
</comment>
<dbReference type="InterPro" id="IPR011240">
    <property type="entry name" value="Pesterase_YunD"/>
</dbReference>
<dbReference type="InterPro" id="IPR006146">
    <property type="entry name" value="5'-Nucleotdase_CS"/>
</dbReference>
<comment type="caution">
    <text evidence="5">The sequence shown here is derived from an EMBL/GenBank/DDBJ whole genome shotgun (WGS) entry which is preliminary data.</text>
</comment>
<dbReference type="OrthoDB" id="9793179at2"/>
<dbReference type="CDD" id="cd00845">
    <property type="entry name" value="MPP_UshA_N_like"/>
    <property type="match status" value="1"/>
</dbReference>
<dbReference type="Pfam" id="PF00149">
    <property type="entry name" value="Metallophos"/>
    <property type="match status" value="1"/>
</dbReference>
<proteinExistence type="inferred from homology"/>
<dbReference type="PANTHER" id="PTHR11575">
    <property type="entry name" value="5'-NUCLEOTIDASE-RELATED"/>
    <property type="match status" value="1"/>
</dbReference>
<dbReference type="Pfam" id="PF02872">
    <property type="entry name" value="5_nucleotid_C"/>
    <property type="match status" value="1"/>
</dbReference>
<dbReference type="InterPro" id="IPR036907">
    <property type="entry name" value="5'-Nucleotdase_C_sf"/>
</dbReference>
<dbReference type="SUPFAM" id="SSF55816">
    <property type="entry name" value="5'-nucleotidase (syn. UDP-sugar hydrolase), C-terminal domain"/>
    <property type="match status" value="1"/>
</dbReference>
<gene>
    <name evidence="5" type="ORF">CBF36_06390</name>
</gene>
<feature type="domain" description="5'-Nucleotidase C-terminal" evidence="4">
    <location>
        <begin position="297"/>
        <end position="419"/>
    </location>
</feature>
<evidence type="ECO:0008006" key="7">
    <source>
        <dbReference type="Google" id="ProtNLM"/>
    </source>
</evidence>
<evidence type="ECO:0000259" key="3">
    <source>
        <dbReference type="Pfam" id="PF00149"/>
    </source>
</evidence>
<dbReference type="AlphaFoldDB" id="A0A429ZKQ7"/>
<dbReference type="PROSITE" id="PS00785">
    <property type="entry name" value="5_NUCLEOTIDASE_1"/>
    <property type="match status" value="1"/>
</dbReference>
<dbReference type="EMBL" id="NGJT01000009">
    <property type="protein sequence ID" value="RST94261.1"/>
    <property type="molecule type" value="Genomic_DNA"/>
</dbReference>
<dbReference type="GO" id="GO:0008253">
    <property type="term" value="F:5'-nucleotidase activity"/>
    <property type="evidence" value="ECO:0007669"/>
    <property type="project" value="TreeGrafter"/>
</dbReference>
<dbReference type="Proteomes" id="UP000288490">
    <property type="component" value="Unassembled WGS sequence"/>
</dbReference>
<keyword evidence="1" id="KW-0732">Signal</keyword>
<accession>A0A429ZKQ7</accession>
<dbReference type="PRINTS" id="PR01607">
    <property type="entry name" value="APYRASEFAMLY"/>
</dbReference>
<dbReference type="GO" id="GO:0008768">
    <property type="term" value="F:UDP-sugar diphosphatase activity"/>
    <property type="evidence" value="ECO:0007669"/>
    <property type="project" value="TreeGrafter"/>
</dbReference>
<reference evidence="5 6" key="1">
    <citation type="submission" date="2017-05" db="EMBL/GenBank/DDBJ databases">
        <title>Vagococcus spp. assemblies.</title>
        <authorList>
            <person name="Gulvik C.A."/>
        </authorList>
    </citation>
    <scope>NUCLEOTIDE SEQUENCE [LARGE SCALE GENOMIC DNA]</scope>
    <source>
        <strain evidence="5 6">SS1994</strain>
    </source>
</reference>
<dbReference type="GO" id="GO:0030288">
    <property type="term" value="C:outer membrane-bounded periplasmic space"/>
    <property type="evidence" value="ECO:0007669"/>
    <property type="project" value="TreeGrafter"/>
</dbReference>
<dbReference type="InterPro" id="IPR004843">
    <property type="entry name" value="Calcineurin-like_PHP"/>
</dbReference>
<evidence type="ECO:0000256" key="1">
    <source>
        <dbReference type="ARBA" id="ARBA00022729"/>
    </source>
</evidence>
<name>A0A429ZKQ7_9ENTE</name>
<dbReference type="RefSeq" id="WP_125957601.1">
    <property type="nucleotide sequence ID" value="NZ_JAQEJV010000010.1"/>
</dbReference>
<organism evidence="5 6">
    <name type="scientific">Vagococcus bubulae</name>
    <dbReference type="NCBI Taxonomy" id="1977868"/>
    <lineage>
        <taxon>Bacteria</taxon>
        <taxon>Bacillati</taxon>
        <taxon>Bacillota</taxon>
        <taxon>Bacilli</taxon>
        <taxon>Lactobacillales</taxon>
        <taxon>Enterococcaceae</taxon>
        <taxon>Vagococcus</taxon>
    </lineage>
</organism>
<dbReference type="GO" id="GO:0046872">
    <property type="term" value="F:metal ion binding"/>
    <property type="evidence" value="ECO:0007669"/>
    <property type="project" value="InterPro"/>
</dbReference>
<dbReference type="InterPro" id="IPR029052">
    <property type="entry name" value="Metallo-depent_PP-like"/>
</dbReference>
<evidence type="ECO:0000259" key="4">
    <source>
        <dbReference type="Pfam" id="PF02872"/>
    </source>
</evidence>
<evidence type="ECO:0000313" key="5">
    <source>
        <dbReference type="EMBL" id="RST94261.1"/>
    </source>
</evidence>
<evidence type="ECO:0000256" key="2">
    <source>
        <dbReference type="RuleBase" id="RU362119"/>
    </source>
</evidence>
<dbReference type="InterPro" id="IPR006179">
    <property type="entry name" value="5_nucleotidase/apyrase"/>
</dbReference>
<keyword evidence="6" id="KW-1185">Reference proteome</keyword>
<dbReference type="InterPro" id="IPR008334">
    <property type="entry name" value="5'-Nucleotdase_C"/>
</dbReference>
<dbReference type="Gene3D" id="3.90.780.10">
    <property type="entry name" value="5'-Nucleotidase, C-terminal domain"/>
    <property type="match status" value="1"/>
</dbReference>
<dbReference type="PANTHER" id="PTHR11575:SF23">
    <property type="entry name" value="5-NUCLEOTIDASE FAMILY PROTEIN"/>
    <property type="match status" value="1"/>
</dbReference>
<sequence>MKETIHLLHTNDIHSHIEKWPKIRRWLNEETKKYENQGNNVFRFDVGDFLDRVHPLTEATDGTANVTLMNQVHYDAVTIGNNEGITNSQPVLNHLYEQANFPVVLSNLKDKSTNDYPTWAKPYTMIETTHQMKIGVFGLTAPMALSYDPFGWHVIDPFVAAKQMIDELSEKTDAIILLSHLGINDDKKMANLYPQIDIILGSHTHHLLPTGLIENGVLLCAAGKFGEYVGDVSLECLNKKIIKKTAKTIDIKLLSQDIADINEITSYKNQGDKLLEGRHVANVTSKLNKTDYLITTTLSAMKESSGCDVAIVNSGLFLTDLGPGEITEKDLHDCLPHPMNLIKVTLQGKDLIRLAKEVVKNRDFLRKFPIVGMKFRGKYFGEVWYDGFNYNEETHEGFWLGKPIEMDKYYSFVTVDHLAFVPFFPTIEIAGKIEILGPSFLRNSVAMYLNKQNDD</sequence>
<keyword evidence="2" id="KW-0378">Hydrolase</keyword>
<dbReference type="GO" id="GO:0009166">
    <property type="term" value="P:nucleotide catabolic process"/>
    <property type="evidence" value="ECO:0007669"/>
    <property type="project" value="InterPro"/>
</dbReference>
<dbReference type="PIRSF" id="PIRSF036361">
    <property type="entry name" value="YunD"/>
    <property type="match status" value="1"/>
</dbReference>
<protein>
    <recommendedName>
        <fullName evidence="7">Multifunctional 2',3'-cyclic-nucleotide 2'-phosphodiesterase/5'-nucleotidase/3'-nucleotidase</fullName>
    </recommendedName>
</protein>
<feature type="domain" description="Calcineurin-like phosphoesterase" evidence="3">
    <location>
        <begin position="6"/>
        <end position="206"/>
    </location>
</feature>
<keyword evidence="2" id="KW-0547">Nucleotide-binding</keyword>
<dbReference type="Gene3D" id="3.60.21.10">
    <property type="match status" value="1"/>
</dbReference>
<dbReference type="SUPFAM" id="SSF56300">
    <property type="entry name" value="Metallo-dependent phosphatases"/>
    <property type="match status" value="1"/>
</dbReference>
<evidence type="ECO:0000313" key="6">
    <source>
        <dbReference type="Proteomes" id="UP000288490"/>
    </source>
</evidence>